<dbReference type="VEuPathDB" id="FungiDB:YALI1_A02998g"/>
<dbReference type="KEGG" id="yli:2906380"/>
<dbReference type="Gene3D" id="3.30.710.10">
    <property type="entry name" value="Potassium Channel Kv1.1, Chain A"/>
    <property type="match status" value="1"/>
</dbReference>
<evidence type="ECO:0000313" key="2">
    <source>
        <dbReference type="EMBL" id="AOW00180.1"/>
    </source>
</evidence>
<dbReference type="EMBL" id="CP017553">
    <property type="protein sequence ID" value="AOW00180.1"/>
    <property type="molecule type" value="Genomic_DNA"/>
</dbReference>
<sequence>MFEDQSEAFLDCGSEVERFFALDQNKLLVEFSGDHRLLIISTKDDWETLEQHREPISKLKGYLKVRYPHDKTLFSTFRNAGNKDVTIVCEDGVEVPVHSIVVTPQWPHFARTVNQSIDNTYHFTKLLRPSKWVMAMVSFFYDERIPMDLDTACRVLILALSYDIPHLGPARRASRRLWSSL</sequence>
<dbReference type="SUPFAM" id="SSF54695">
    <property type="entry name" value="POZ domain"/>
    <property type="match status" value="1"/>
</dbReference>
<name>A0A1D8N3J1_YARLL</name>
<accession>A0A1D8N3J1</accession>
<reference evidence="2 3" key="1">
    <citation type="journal article" date="2016" name="PLoS ONE">
        <title>Sequence Assembly of Yarrowia lipolytica Strain W29/CLIB89 Shows Transposable Element Diversity.</title>
        <authorList>
            <person name="Magnan C."/>
            <person name="Yu J."/>
            <person name="Chang I."/>
            <person name="Jahn E."/>
            <person name="Kanomata Y."/>
            <person name="Wu J."/>
            <person name="Zeller M."/>
            <person name="Oakes M."/>
            <person name="Baldi P."/>
            <person name="Sandmeyer S."/>
        </authorList>
    </citation>
    <scope>NUCLEOTIDE SEQUENCE [LARGE SCALE GENOMIC DNA]</scope>
    <source>
        <strain evidence="3">CLIB89(W29)</strain>
    </source>
</reference>
<dbReference type="InterPro" id="IPR000210">
    <property type="entry name" value="BTB/POZ_dom"/>
</dbReference>
<proteinExistence type="predicted"/>
<feature type="domain" description="BTB" evidence="1">
    <location>
        <begin position="83"/>
        <end position="149"/>
    </location>
</feature>
<protein>
    <recommendedName>
        <fullName evidence="1">BTB domain-containing protein</fullName>
    </recommendedName>
</protein>
<dbReference type="PROSITE" id="PS50097">
    <property type="entry name" value="BTB"/>
    <property type="match status" value="1"/>
</dbReference>
<dbReference type="GeneID" id="2906380"/>
<dbReference type="AlphaFoldDB" id="A0A1D8N3J1"/>
<organism evidence="2 3">
    <name type="scientific">Yarrowia lipolytica</name>
    <name type="common">Candida lipolytica</name>
    <dbReference type="NCBI Taxonomy" id="4952"/>
    <lineage>
        <taxon>Eukaryota</taxon>
        <taxon>Fungi</taxon>
        <taxon>Dikarya</taxon>
        <taxon>Ascomycota</taxon>
        <taxon>Saccharomycotina</taxon>
        <taxon>Dipodascomycetes</taxon>
        <taxon>Dipodascales</taxon>
        <taxon>Dipodascales incertae sedis</taxon>
        <taxon>Yarrowia</taxon>
    </lineage>
</organism>
<evidence type="ECO:0000313" key="3">
    <source>
        <dbReference type="Proteomes" id="UP000182444"/>
    </source>
</evidence>
<dbReference type="RefSeq" id="XP_499693.3">
    <property type="nucleotide sequence ID" value="XM_499693.3"/>
</dbReference>
<dbReference type="VEuPathDB" id="FungiDB:YALI0_A02475g"/>
<evidence type="ECO:0000259" key="1">
    <source>
        <dbReference type="PROSITE" id="PS50097"/>
    </source>
</evidence>
<gene>
    <name evidence="2" type="ORF">YALI1_A02998g</name>
</gene>
<dbReference type="InterPro" id="IPR011333">
    <property type="entry name" value="SKP1/BTB/POZ_sf"/>
</dbReference>
<dbReference type="Proteomes" id="UP000182444">
    <property type="component" value="Chromosome 1A"/>
</dbReference>
<dbReference type="Pfam" id="PF00651">
    <property type="entry name" value="BTB"/>
    <property type="match status" value="1"/>
</dbReference>